<evidence type="ECO:0000313" key="3">
    <source>
        <dbReference type="Proteomes" id="UP001281761"/>
    </source>
</evidence>
<reference evidence="2 3" key="1">
    <citation type="journal article" date="2022" name="bioRxiv">
        <title>Genomics of Preaxostyla Flagellates Illuminates Evolutionary Transitions and the Path Towards Mitochondrial Loss.</title>
        <authorList>
            <person name="Novak L.V.F."/>
            <person name="Treitli S.C."/>
            <person name="Pyrih J."/>
            <person name="Halakuc P."/>
            <person name="Pipaliya S.V."/>
            <person name="Vacek V."/>
            <person name="Brzon O."/>
            <person name="Soukal P."/>
            <person name="Eme L."/>
            <person name="Dacks J.B."/>
            <person name="Karnkowska A."/>
            <person name="Elias M."/>
            <person name="Hampl V."/>
        </authorList>
    </citation>
    <scope>NUCLEOTIDE SEQUENCE [LARGE SCALE GENOMIC DNA]</scope>
    <source>
        <strain evidence="2">NAU3</strain>
        <tissue evidence="2">Gut</tissue>
    </source>
</reference>
<protein>
    <recommendedName>
        <fullName evidence="1">Protein kinase domain-containing protein</fullName>
    </recommendedName>
</protein>
<accession>A0ABQ9XLP7</accession>
<dbReference type="InterPro" id="IPR000719">
    <property type="entry name" value="Prot_kinase_dom"/>
</dbReference>
<dbReference type="Proteomes" id="UP001281761">
    <property type="component" value="Unassembled WGS sequence"/>
</dbReference>
<dbReference type="InterPro" id="IPR011009">
    <property type="entry name" value="Kinase-like_dom_sf"/>
</dbReference>
<dbReference type="SUPFAM" id="SSF56112">
    <property type="entry name" value="Protein kinase-like (PK-like)"/>
    <property type="match status" value="1"/>
</dbReference>
<evidence type="ECO:0000259" key="1">
    <source>
        <dbReference type="PROSITE" id="PS50011"/>
    </source>
</evidence>
<dbReference type="Gene3D" id="3.30.200.20">
    <property type="entry name" value="Phosphorylase Kinase, domain 1"/>
    <property type="match status" value="1"/>
</dbReference>
<organism evidence="2 3">
    <name type="scientific">Blattamonas nauphoetae</name>
    <dbReference type="NCBI Taxonomy" id="2049346"/>
    <lineage>
        <taxon>Eukaryota</taxon>
        <taxon>Metamonada</taxon>
        <taxon>Preaxostyla</taxon>
        <taxon>Oxymonadida</taxon>
        <taxon>Blattamonas</taxon>
    </lineage>
</organism>
<evidence type="ECO:0000313" key="2">
    <source>
        <dbReference type="EMBL" id="KAK2953347.1"/>
    </source>
</evidence>
<dbReference type="Pfam" id="PF00069">
    <property type="entry name" value="Pkinase"/>
    <property type="match status" value="1"/>
</dbReference>
<dbReference type="PROSITE" id="PS50011">
    <property type="entry name" value="PROTEIN_KINASE_DOM"/>
    <property type="match status" value="1"/>
</dbReference>
<proteinExistence type="predicted"/>
<keyword evidence="3" id="KW-1185">Reference proteome</keyword>
<dbReference type="EMBL" id="JARBJD010000092">
    <property type="protein sequence ID" value="KAK2953347.1"/>
    <property type="molecule type" value="Genomic_DNA"/>
</dbReference>
<sequence>MADKIKVPEGYSCVRIINSGGFGTVVELIEKATETHYAGKMVQCLTQKDIERFDREVGRLQRFSHSRIIKLKEVVAMDNTKVMVMELGGKSLAEIVKDLTERKELMARVACF</sequence>
<name>A0ABQ9XLP7_9EUKA</name>
<comment type="caution">
    <text evidence="2">The sequence shown here is derived from an EMBL/GenBank/DDBJ whole genome shotgun (WGS) entry which is preliminary data.</text>
</comment>
<gene>
    <name evidence="2" type="ORF">BLNAU_11632</name>
</gene>
<feature type="domain" description="Protein kinase" evidence="1">
    <location>
        <begin position="11"/>
        <end position="112"/>
    </location>
</feature>